<dbReference type="InterPro" id="IPR010982">
    <property type="entry name" value="Lambda_DNA-bd_dom_sf"/>
</dbReference>
<name>A0A0R0CDQ8_9GAMM</name>
<organism evidence="2 3">
    <name type="scientific">Stenotrophomonas humi</name>
    <dbReference type="NCBI Taxonomy" id="405444"/>
    <lineage>
        <taxon>Bacteria</taxon>
        <taxon>Pseudomonadati</taxon>
        <taxon>Pseudomonadota</taxon>
        <taxon>Gammaproteobacteria</taxon>
        <taxon>Lysobacterales</taxon>
        <taxon>Lysobacteraceae</taxon>
        <taxon>Stenotrophomonas</taxon>
    </lineage>
</organism>
<dbReference type="EMBL" id="LDJI01000015">
    <property type="protein sequence ID" value="KRG64247.1"/>
    <property type="molecule type" value="Genomic_DNA"/>
</dbReference>
<dbReference type="Proteomes" id="UP000050864">
    <property type="component" value="Unassembled WGS sequence"/>
</dbReference>
<dbReference type="CDD" id="cd00093">
    <property type="entry name" value="HTH_XRE"/>
    <property type="match status" value="1"/>
</dbReference>
<dbReference type="PROSITE" id="PS50943">
    <property type="entry name" value="HTH_CROC1"/>
    <property type="match status" value="1"/>
</dbReference>
<dbReference type="Pfam" id="PF12472">
    <property type="entry name" value="DUF3693"/>
    <property type="match status" value="1"/>
</dbReference>
<dbReference type="Gene3D" id="1.10.260.40">
    <property type="entry name" value="lambda repressor-like DNA-binding domains"/>
    <property type="match status" value="1"/>
</dbReference>
<dbReference type="Pfam" id="PF07022">
    <property type="entry name" value="Phage_CI_repr"/>
    <property type="match status" value="1"/>
</dbReference>
<dbReference type="InterPro" id="IPR010744">
    <property type="entry name" value="Phage_CI_N"/>
</dbReference>
<protein>
    <recommendedName>
        <fullName evidence="1">HTH cro/C1-type domain-containing protein</fullName>
    </recommendedName>
</protein>
<accession>A0A0R0CDQ8</accession>
<dbReference type="GO" id="GO:0045892">
    <property type="term" value="P:negative regulation of DNA-templated transcription"/>
    <property type="evidence" value="ECO:0007669"/>
    <property type="project" value="InterPro"/>
</dbReference>
<feature type="domain" description="HTH cro/C1-type" evidence="1">
    <location>
        <begin position="39"/>
        <end position="81"/>
    </location>
</feature>
<evidence type="ECO:0000313" key="2">
    <source>
        <dbReference type="EMBL" id="KRG64247.1"/>
    </source>
</evidence>
<sequence length="144" mass="15131">MDSAESTLGVDSSQHRVDTMDFTELLDLAKQASGATSDSDLSRKLGVSRQSVSNWRNSNKFPDTITCATIAGITGVPLAKVLGIVGEARATDQKEKAVWRKLAATAMALVIGVGLASPAHVQASETGVSAAPFIHYAKLHIPMP</sequence>
<evidence type="ECO:0000313" key="3">
    <source>
        <dbReference type="Proteomes" id="UP000050864"/>
    </source>
</evidence>
<reference evidence="2 3" key="1">
    <citation type="submission" date="2015-05" db="EMBL/GenBank/DDBJ databases">
        <title>Genome sequencing and analysis of members of genus Stenotrophomonas.</title>
        <authorList>
            <person name="Patil P.P."/>
            <person name="Midha S."/>
            <person name="Patil P.B."/>
        </authorList>
    </citation>
    <scope>NUCLEOTIDE SEQUENCE [LARGE SCALE GENOMIC DNA]</scope>
    <source>
        <strain evidence="2 3">DSM 18929</strain>
    </source>
</reference>
<dbReference type="GO" id="GO:0003677">
    <property type="term" value="F:DNA binding"/>
    <property type="evidence" value="ECO:0007669"/>
    <property type="project" value="InterPro"/>
</dbReference>
<dbReference type="SUPFAM" id="SSF47413">
    <property type="entry name" value="lambda repressor-like DNA-binding domains"/>
    <property type="match status" value="1"/>
</dbReference>
<dbReference type="PATRIC" id="fig|405444.3.peg.739"/>
<gene>
    <name evidence="2" type="ORF">ABB26_08675</name>
</gene>
<evidence type="ECO:0000259" key="1">
    <source>
        <dbReference type="PROSITE" id="PS50943"/>
    </source>
</evidence>
<dbReference type="InterPro" id="IPR021096">
    <property type="entry name" value="Vibrio_phage_VSK_Orf152"/>
</dbReference>
<comment type="caution">
    <text evidence="2">The sequence shown here is derived from an EMBL/GenBank/DDBJ whole genome shotgun (WGS) entry which is preliminary data.</text>
</comment>
<keyword evidence="3" id="KW-1185">Reference proteome</keyword>
<dbReference type="InterPro" id="IPR001387">
    <property type="entry name" value="Cro/C1-type_HTH"/>
</dbReference>
<dbReference type="AlphaFoldDB" id="A0A0R0CDQ8"/>
<proteinExistence type="predicted"/>